<gene>
    <name evidence="5" type="ORF">B5L96_23715</name>
</gene>
<keyword evidence="2" id="KW-0472">Membrane</keyword>
<dbReference type="InterPro" id="IPR048389">
    <property type="entry name" value="YciQ-like_C"/>
</dbReference>
<accession>A0A422ZBH7</accession>
<dbReference type="InterPro" id="IPR018702">
    <property type="entry name" value="DUF2207"/>
</dbReference>
<feature type="region of interest" description="Disordered" evidence="1">
    <location>
        <begin position="356"/>
        <end position="381"/>
    </location>
</feature>
<evidence type="ECO:0000313" key="5">
    <source>
        <dbReference type="EMBL" id="OVF66943.1"/>
    </source>
</evidence>
<proteinExistence type="predicted"/>
<dbReference type="Proteomes" id="UP000196447">
    <property type="component" value="Unassembled WGS sequence"/>
</dbReference>
<feature type="transmembrane region" description="Helical" evidence="2">
    <location>
        <begin position="464"/>
        <end position="482"/>
    </location>
</feature>
<keyword evidence="2" id="KW-1133">Transmembrane helix</keyword>
<dbReference type="Pfam" id="PF09972">
    <property type="entry name" value="DUF2207"/>
    <property type="match status" value="1"/>
</dbReference>
<evidence type="ECO:0000256" key="2">
    <source>
        <dbReference type="SAM" id="Phobius"/>
    </source>
</evidence>
<feature type="transmembrane region" description="Helical" evidence="2">
    <location>
        <begin position="494"/>
        <end position="520"/>
    </location>
</feature>
<reference evidence="5 6" key="1">
    <citation type="submission" date="2017-03" db="EMBL/GenBank/DDBJ databases">
        <authorList>
            <person name="Fouts D."/>
            <person name="Stalin M.J."/>
            <person name="Chen L."/>
            <person name="Wright M."/>
            <person name="Sutton G."/>
            <person name="Nguyen K."/>
            <person name="Vanduin D."/>
            <person name="Rojas L."/>
            <person name="Hujer A."/>
            <person name="Hujer K."/>
            <person name="Bonomo R."/>
            <person name="Kreiswirth B."/>
            <person name="Adams M."/>
        </authorList>
    </citation>
    <scope>NUCLEOTIDE SEQUENCE [LARGE SCALE GENOMIC DNA]</scope>
    <source>
        <strain evidence="5 6">39383</strain>
    </source>
</reference>
<feature type="domain" description="DUF2207" evidence="3">
    <location>
        <begin position="51"/>
        <end position="246"/>
    </location>
</feature>
<name>A0A422ZBH7_KLEPN</name>
<dbReference type="EMBL" id="NDBK01000097">
    <property type="protein sequence ID" value="OVF66943.1"/>
    <property type="molecule type" value="Genomic_DNA"/>
</dbReference>
<feature type="transmembrane region" description="Helical" evidence="2">
    <location>
        <begin position="439"/>
        <end position="458"/>
    </location>
</feature>
<protein>
    <submittedName>
        <fullName evidence="5">Uncharacterized protein</fullName>
    </submittedName>
</protein>
<sequence length="681" mass="74688">MPTLSTRILRGVGLLLLLLSISGLAVSDDKAITEASPLPANARRVPAYEHILFFDSLARFQPNGSMEMRENITVLSLGKEIRRGIFRTLPLSWHRQDGKIFSVDYVIKSVSRNGLPEPYSLDRTTKALTVRIGSADRTLKPGIYNYEIRYQVSNHFSRFHDWDELYWNVTGNDWSWPIGKARFQLVLPDAAGQLNADGRDARLRTIDVYTGRQGAKDHHAIILPDGSIQTSRPLATGEGLTVVYTWPRDILAGAAAPEAVWPLVHLLVPTLATSVIWLPLLLLVGYYGLWWRKNVTAAGLKMPPVTPLFSLPAAMSPGYLRFITQRKYDDVAFSSDLLGLVAKRAIRLTSKKSQTKGAWSSSPVDEQWLSRQPDEKHKPLNPNEKQLMSLLFSAKRKNINLSTPHQTLMQNARRWLEKCCEEQKPQLCRTWGKPLRHCIYIALLIPIVCGIGFSPAAAALTVPSLLFVSVGGVMTYLCLRFLRNPMKTLRSLGPVMILMALVFSPLATVAGGVFLLGMLPLTQLPAGYPGALLTAIALCAFVAWKTPRYTQKGLNDLAVAKGLKLYIKTAEEKRYQTLYPPDQMVAHFESLLPVALALGVGKTLANTFARYLSSTGAISEVLQQTDWRDMHHFYQSCHSAASEKPVERSEGGSSGSGYSGSGSSGGGSSGGGSGGGGGGGW</sequence>
<feature type="compositionally biased region" description="Gly residues" evidence="1">
    <location>
        <begin position="652"/>
        <end position="681"/>
    </location>
</feature>
<dbReference type="RefSeq" id="WP_087748801.1">
    <property type="nucleotide sequence ID" value="NZ_CAAGTK010000006.1"/>
</dbReference>
<dbReference type="AlphaFoldDB" id="A0A422ZBH7"/>
<feature type="domain" description="Predicted membrane protein YciQ-like C-terminal" evidence="4">
    <location>
        <begin position="309"/>
        <end position="608"/>
    </location>
</feature>
<comment type="caution">
    <text evidence="5">The sequence shown here is derived from an EMBL/GenBank/DDBJ whole genome shotgun (WGS) entry which is preliminary data.</text>
</comment>
<evidence type="ECO:0000259" key="3">
    <source>
        <dbReference type="Pfam" id="PF09972"/>
    </source>
</evidence>
<dbReference type="Pfam" id="PF20990">
    <property type="entry name" value="DUF2207_C"/>
    <property type="match status" value="1"/>
</dbReference>
<feature type="transmembrane region" description="Helical" evidence="2">
    <location>
        <begin position="266"/>
        <end position="289"/>
    </location>
</feature>
<evidence type="ECO:0000256" key="1">
    <source>
        <dbReference type="SAM" id="MobiDB-lite"/>
    </source>
</evidence>
<evidence type="ECO:0000259" key="4">
    <source>
        <dbReference type="Pfam" id="PF20990"/>
    </source>
</evidence>
<keyword evidence="2" id="KW-0812">Transmembrane</keyword>
<evidence type="ECO:0000313" key="6">
    <source>
        <dbReference type="Proteomes" id="UP000196447"/>
    </source>
</evidence>
<feature type="transmembrane region" description="Helical" evidence="2">
    <location>
        <begin position="526"/>
        <end position="544"/>
    </location>
</feature>
<organism evidence="5 6">
    <name type="scientific">Klebsiella pneumoniae</name>
    <dbReference type="NCBI Taxonomy" id="573"/>
    <lineage>
        <taxon>Bacteria</taxon>
        <taxon>Pseudomonadati</taxon>
        <taxon>Pseudomonadota</taxon>
        <taxon>Gammaproteobacteria</taxon>
        <taxon>Enterobacterales</taxon>
        <taxon>Enterobacteriaceae</taxon>
        <taxon>Klebsiella/Raoultella group</taxon>
        <taxon>Klebsiella</taxon>
        <taxon>Klebsiella pneumoniae complex</taxon>
    </lineage>
</organism>
<feature type="region of interest" description="Disordered" evidence="1">
    <location>
        <begin position="641"/>
        <end position="681"/>
    </location>
</feature>